<dbReference type="EMBL" id="CP021416">
    <property type="protein sequence ID" value="ARU48552.1"/>
    <property type="molecule type" value="Genomic_DNA"/>
</dbReference>
<reference evidence="3" key="1">
    <citation type="submission" date="2017-05" db="EMBL/GenBank/DDBJ databases">
        <title>Dechlorination kinetics govern the competition between two new strains of the genus Sulfurospirillum.</title>
        <authorList>
            <person name="Buttet G.F."/>
            <person name="Murray A.M."/>
            <person name="Goris T."/>
            <person name="Burion M."/>
            <person name="Lin B."/>
            <person name="Rolle M."/>
            <person name="Maillard J."/>
        </authorList>
    </citation>
    <scope>NUCLEOTIDE SEQUENCE [LARGE SCALE GENOMIC DNA]</scope>
    <source>
        <strain evidence="3">SL2-1</strain>
    </source>
</reference>
<dbReference type="KEGG" id="suls:Sdiek1_1388"/>
<proteinExistence type="predicted"/>
<dbReference type="RefSeq" id="WP_087438495.1">
    <property type="nucleotide sequence ID" value="NZ_CP021416.1"/>
</dbReference>
<keyword evidence="3" id="KW-1185">Reference proteome</keyword>
<dbReference type="OrthoDB" id="5338963at2"/>
<protein>
    <submittedName>
        <fullName evidence="2">8-methylmenaquinol:fumarate reductase membrane anchor subunit</fullName>
        <ecNumber evidence="2">1.3.5.-</ecNumber>
    </submittedName>
</protein>
<dbReference type="EC" id="1.3.5.-" evidence="2"/>
<sequence>MKSYLLFDAIIHREKTAPLITSAKKLIEFLEIDAISFKGAKNDLGSEYMGLDRLKFLEHYAYNLTLAAEQKRDILCFEQSSLVCHAHTKEILLNDPNLKFEIALRLEKHNLSLNLNANVISLEELLIEEIGTEKLTSLLKKPFSNFQTALFLGSNSCRAKKYRKEELFTQLFNLIKLNQIKHASTFESDGFEVYDASPLLAKKLASKVMLDLFDNAADFVLVSDARSFIMFDFYQKELEKIAGREIGLSVLSLPELLLLAFGETHKKSIGLDQHKVAITLI</sequence>
<dbReference type="InterPro" id="IPR054018">
    <property type="entry name" value="HdrB-like_C"/>
</dbReference>
<dbReference type="GO" id="GO:0016491">
    <property type="term" value="F:oxidoreductase activity"/>
    <property type="evidence" value="ECO:0007669"/>
    <property type="project" value="UniProtKB-KW"/>
</dbReference>
<name>A0A1Y0HKG0_9BACT</name>
<dbReference type="Pfam" id="PF22196">
    <property type="entry name" value="HdrB-like_C"/>
    <property type="match status" value="1"/>
</dbReference>
<dbReference type="PANTHER" id="PTHR42947">
    <property type="entry name" value="COB--COM HETERODISULFIDE REDUCTASE SUBUNIT B 1"/>
    <property type="match status" value="1"/>
</dbReference>
<dbReference type="InterPro" id="IPR051278">
    <property type="entry name" value="HdrB/HdrD_reductase"/>
</dbReference>
<accession>A0A1Y0HKG0</accession>
<dbReference type="PANTHER" id="PTHR42947:SF1">
    <property type="entry name" value="COB--COM HETERODISULFIDE REDUCTASE SUBUNIT B 1"/>
    <property type="match status" value="1"/>
</dbReference>
<organism evidence="2 3">
    <name type="scientific">Sulfurospirillum diekertiae</name>
    <dbReference type="NCBI Taxonomy" id="1854492"/>
    <lineage>
        <taxon>Bacteria</taxon>
        <taxon>Pseudomonadati</taxon>
        <taxon>Campylobacterota</taxon>
        <taxon>Epsilonproteobacteria</taxon>
        <taxon>Campylobacterales</taxon>
        <taxon>Sulfurospirillaceae</taxon>
        <taxon>Sulfurospirillum</taxon>
    </lineage>
</organism>
<feature type="domain" description="HdrB-like C-terminal" evidence="1">
    <location>
        <begin position="199"/>
        <end position="275"/>
    </location>
</feature>
<dbReference type="Gene3D" id="3.40.50.11810">
    <property type="match status" value="1"/>
</dbReference>
<gene>
    <name evidence="2" type="ORF">Sdiek1_1388</name>
</gene>
<evidence type="ECO:0000313" key="2">
    <source>
        <dbReference type="EMBL" id="ARU48552.1"/>
    </source>
</evidence>
<evidence type="ECO:0000313" key="3">
    <source>
        <dbReference type="Proteomes" id="UP000196005"/>
    </source>
</evidence>
<evidence type="ECO:0000259" key="1">
    <source>
        <dbReference type="Pfam" id="PF22196"/>
    </source>
</evidence>
<dbReference type="AlphaFoldDB" id="A0A1Y0HKG0"/>
<keyword evidence="2" id="KW-0560">Oxidoreductase</keyword>
<dbReference type="Gene3D" id="1.20.1050.140">
    <property type="match status" value="1"/>
</dbReference>
<dbReference type="Proteomes" id="UP000196005">
    <property type="component" value="Chromosome"/>
</dbReference>